<dbReference type="OrthoDB" id="993488at2759"/>
<feature type="region of interest" description="Disordered" evidence="6">
    <location>
        <begin position="292"/>
        <end position="311"/>
    </location>
</feature>
<dbReference type="InterPro" id="IPR011051">
    <property type="entry name" value="RmlC_Cupin_sf"/>
</dbReference>
<sequence>MASSTTMLCVTLSLLVLVQSCFAQLEQMPRQQFRPERQREVRSQQNECQLERITAQDPSRRFESEAGFTEIFNENDEQFRCAGVAVLRHTIQERGLLLPSYSNTPKLVYVEQGRGFHGAAFPGCPETFQSSSGSQAAGEKRRGGFSRDEHQKVRQIREGDVVALPAGVADWFYNEGNTPLVLVQFLDTGNAANQLDQDFRKFFLAGNPQREFQSQRDRFEREGARGLERRQTPGGPQQTYRNVFSGFDEQFLSEAFNIDTQLASRLRNEDDRRGIIVHAEHELRFVGPQFSREESEALEREESERERGSHGGRFMNGFEETFCSARLRHNMNDPSRADIFNPRAGRLKTVNSFNLPILRFLQFSAKKVFLYRNAMMSPNWNINAHSVCYVTRGNARVQIVSDNGQTVFDGQVRQGQVFTVPQNFAVVKRAGDEGFEYFSFKTNDNAQISQLAGRVSTFRAIPEEVLSNAFQISREEARRLKFNREEVTLFSPVGSQPRV</sequence>
<comment type="caution">
    <text evidence="8">The sequence shown here is derived from an EMBL/GenBank/DDBJ whole genome shotgun (WGS) entry which is preliminary data.</text>
</comment>
<name>A0A9Q0F683_9ROSI</name>
<comment type="similarity">
    <text evidence="1 5">Belongs to the 11S seed storage protein (globulins) family.</text>
</comment>
<feature type="region of interest" description="Disordered" evidence="6">
    <location>
        <begin position="127"/>
        <end position="151"/>
    </location>
</feature>
<evidence type="ECO:0000256" key="3">
    <source>
        <dbReference type="ARBA" id="ARBA00023129"/>
    </source>
</evidence>
<evidence type="ECO:0000256" key="6">
    <source>
        <dbReference type="SAM" id="MobiDB-lite"/>
    </source>
</evidence>
<dbReference type="CDD" id="cd02242">
    <property type="entry name" value="cupin_11S_legumin_N"/>
    <property type="match status" value="1"/>
</dbReference>
<dbReference type="Proteomes" id="UP001141552">
    <property type="component" value="Unassembled WGS sequence"/>
</dbReference>
<dbReference type="FunFam" id="2.60.120.10:FF:000073">
    <property type="entry name" value="Glycinin G1"/>
    <property type="match status" value="1"/>
</dbReference>
<dbReference type="PANTHER" id="PTHR31189:SF48">
    <property type="entry name" value="LEGUMIN B"/>
    <property type="match status" value="1"/>
</dbReference>
<protein>
    <recommendedName>
        <fullName evidence="7">Cupin type-1 domain-containing protein</fullName>
    </recommendedName>
</protein>
<keyword evidence="2 5" id="KW-0758">Storage protein</keyword>
<evidence type="ECO:0000256" key="5">
    <source>
        <dbReference type="RuleBase" id="RU003681"/>
    </source>
</evidence>
<dbReference type="PANTHER" id="PTHR31189">
    <property type="entry name" value="OS03G0336100 PROTEIN-RELATED"/>
    <property type="match status" value="1"/>
</dbReference>
<keyword evidence="4 5" id="KW-1015">Disulfide bond</keyword>
<reference evidence="8" key="1">
    <citation type="submission" date="2022-02" db="EMBL/GenBank/DDBJ databases">
        <authorList>
            <person name="Henning P.M."/>
            <person name="McCubbin A.G."/>
            <person name="Shore J.S."/>
        </authorList>
    </citation>
    <scope>NUCLEOTIDE SEQUENCE</scope>
    <source>
        <strain evidence="8">F60SS</strain>
        <tissue evidence="8">Leaves</tissue>
    </source>
</reference>
<dbReference type="GO" id="GO:0045735">
    <property type="term" value="F:nutrient reservoir activity"/>
    <property type="evidence" value="ECO:0007669"/>
    <property type="project" value="UniProtKB-KW"/>
</dbReference>
<dbReference type="InterPro" id="IPR022379">
    <property type="entry name" value="11S_seedstore_CS"/>
</dbReference>
<dbReference type="InterPro" id="IPR006044">
    <property type="entry name" value="11S_seedstore_pln"/>
</dbReference>
<dbReference type="InterPro" id="IPR014710">
    <property type="entry name" value="RmlC-like_jellyroll"/>
</dbReference>
<dbReference type="InterPro" id="IPR006045">
    <property type="entry name" value="Cupin_1"/>
</dbReference>
<gene>
    <name evidence="8" type="ORF">Tsubulata_001226</name>
</gene>
<keyword evidence="9" id="KW-1185">Reference proteome</keyword>
<feature type="domain" description="Cupin type-1" evidence="7">
    <location>
        <begin position="329"/>
        <end position="478"/>
    </location>
</feature>
<evidence type="ECO:0000256" key="4">
    <source>
        <dbReference type="ARBA" id="ARBA00023157"/>
    </source>
</evidence>
<dbReference type="EMBL" id="JAKUCV010006825">
    <property type="protein sequence ID" value="KAJ4825723.1"/>
    <property type="molecule type" value="Genomic_DNA"/>
</dbReference>
<dbReference type="CDD" id="cd02243">
    <property type="entry name" value="cupin_11S_legumin_C"/>
    <property type="match status" value="1"/>
</dbReference>
<dbReference type="AlphaFoldDB" id="A0A9Q0F683"/>
<comment type="function">
    <text evidence="5">Seed storage protein.</text>
</comment>
<evidence type="ECO:0000313" key="8">
    <source>
        <dbReference type="EMBL" id="KAJ4825723.1"/>
    </source>
</evidence>
<dbReference type="SMART" id="SM00835">
    <property type="entry name" value="Cupin_1"/>
    <property type="match status" value="2"/>
</dbReference>
<evidence type="ECO:0000256" key="2">
    <source>
        <dbReference type="ARBA" id="ARBA00022761"/>
    </source>
</evidence>
<accession>A0A9Q0F683</accession>
<keyword evidence="5" id="KW-0732">Signal</keyword>
<proteinExistence type="inferred from homology"/>
<evidence type="ECO:0000259" key="7">
    <source>
        <dbReference type="SMART" id="SM00835"/>
    </source>
</evidence>
<reference evidence="8" key="2">
    <citation type="journal article" date="2023" name="Plants (Basel)">
        <title>Annotation of the Turnera subulata (Passifloraceae) Draft Genome Reveals the S-Locus Evolved after the Divergence of Turneroideae from Passifloroideae in a Stepwise Manner.</title>
        <authorList>
            <person name="Henning P.M."/>
            <person name="Roalson E.H."/>
            <person name="Mir W."/>
            <person name="McCubbin A.G."/>
            <person name="Shore J.S."/>
        </authorList>
    </citation>
    <scope>NUCLEOTIDE SEQUENCE</scope>
    <source>
        <strain evidence="8">F60SS</strain>
    </source>
</reference>
<feature type="compositionally biased region" description="Basic and acidic residues" evidence="6">
    <location>
        <begin position="138"/>
        <end position="151"/>
    </location>
</feature>
<feature type="compositionally biased region" description="Basic and acidic residues" evidence="6">
    <location>
        <begin position="292"/>
        <end position="309"/>
    </location>
</feature>
<dbReference type="SUPFAM" id="SSF51182">
    <property type="entry name" value="RmlC-like cupins"/>
    <property type="match status" value="1"/>
</dbReference>
<feature type="signal peptide" evidence="5">
    <location>
        <begin position="1"/>
        <end position="23"/>
    </location>
</feature>
<dbReference type="Pfam" id="PF00190">
    <property type="entry name" value="Cupin_1"/>
    <property type="match status" value="2"/>
</dbReference>
<evidence type="ECO:0000313" key="9">
    <source>
        <dbReference type="Proteomes" id="UP001141552"/>
    </source>
</evidence>
<feature type="domain" description="Cupin type-1" evidence="7">
    <location>
        <begin position="51"/>
        <end position="264"/>
    </location>
</feature>
<keyword evidence="3 5" id="KW-0708">Seed storage protein</keyword>
<organism evidence="8 9">
    <name type="scientific">Turnera subulata</name>
    <dbReference type="NCBI Taxonomy" id="218843"/>
    <lineage>
        <taxon>Eukaryota</taxon>
        <taxon>Viridiplantae</taxon>
        <taxon>Streptophyta</taxon>
        <taxon>Embryophyta</taxon>
        <taxon>Tracheophyta</taxon>
        <taxon>Spermatophyta</taxon>
        <taxon>Magnoliopsida</taxon>
        <taxon>eudicotyledons</taxon>
        <taxon>Gunneridae</taxon>
        <taxon>Pentapetalae</taxon>
        <taxon>rosids</taxon>
        <taxon>fabids</taxon>
        <taxon>Malpighiales</taxon>
        <taxon>Passifloraceae</taxon>
        <taxon>Turnera</taxon>
    </lineage>
</organism>
<dbReference type="PRINTS" id="PR00439">
    <property type="entry name" value="11SGLOBULIN"/>
</dbReference>
<dbReference type="InterPro" id="IPR050253">
    <property type="entry name" value="Seed_Storage-Functional"/>
</dbReference>
<evidence type="ECO:0000256" key="1">
    <source>
        <dbReference type="ARBA" id="ARBA00007178"/>
    </source>
</evidence>
<dbReference type="Gene3D" id="2.60.120.10">
    <property type="entry name" value="Jelly Rolls"/>
    <property type="match status" value="2"/>
</dbReference>
<comment type="subunit">
    <text evidence="5">Hexamer; each subunit is composed of an acidic and a basic chain derived from a single precursor and linked by a disulfide bond.</text>
</comment>
<dbReference type="PROSITE" id="PS00305">
    <property type="entry name" value="11S_SEED_STORAGE"/>
    <property type="match status" value="1"/>
</dbReference>
<feature type="chain" id="PRO_5040546054" description="Cupin type-1 domain-containing protein" evidence="5">
    <location>
        <begin position="24"/>
        <end position="499"/>
    </location>
</feature>